<proteinExistence type="predicted"/>
<evidence type="ECO:0000256" key="1">
    <source>
        <dbReference type="SAM" id="MobiDB-lite"/>
    </source>
</evidence>
<gene>
    <name evidence="2" type="ORF">FNV43_RR21220</name>
</gene>
<accession>A0A8K0E0B9</accession>
<reference evidence="2" key="1">
    <citation type="submission" date="2020-03" db="EMBL/GenBank/DDBJ databases">
        <title>A high-quality chromosome-level genome assembly of a woody plant with both climbing and erect habits, Rhamnella rubrinervis.</title>
        <authorList>
            <person name="Lu Z."/>
            <person name="Yang Y."/>
            <person name="Zhu X."/>
            <person name="Sun Y."/>
        </authorList>
    </citation>
    <scope>NUCLEOTIDE SEQUENCE</scope>
    <source>
        <strain evidence="2">BYM</strain>
        <tissue evidence="2">Leaf</tissue>
    </source>
</reference>
<keyword evidence="3" id="KW-1185">Reference proteome</keyword>
<evidence type="ECO:0000313" key="3">
    <source>
        <dbReference type="Proteomes" id="UP000796880"/>
    </source>
</evidence>
<dbReference type="AlphaFoldDB" id="A0A8K0E0B9"/>
<sequence>MVARSGPIAAGPSTLMLRVGLENHDRGSFWLMEAFGEKAKLRCGSFETKEVRVKEELEIKRVLRLGGCEHEGRIPSGGREVEDGGMANPVVGRRRAHGPGGLAWRS</sequence>
<evidence type="ECO:0000313" key="2">
    <source>
        <dbReference type="EMBL" id="KAF3438458.1"/>
    </source>
</evidence>
<organism evidence="2 3">
    <name type="scientific">Rhamnella rubrinervis</name>
    <dbReference type="NCBI Taxonomy" id="2594499"/>
    <lineage>
        <taxon>Eukaryota</taxon>
        <taxon>Viridiplantae</taxon>
        <taxon>Streptophyta</taxon>
        <taxon>Embryophyta</taxon>
        <taxon>Tracheophyta</taxon>
        <taxon>Spermatophyta</taxon>
        <taxon>Magnoliopsida</taxon>
        <taxon>eudicotyledons</taxon>
        <taxon>Gunneridae</taxon>
        <taxon>Pentapetalae</taxon>
        <taxon>rosids</taxon>
        <taxon>fabids</taxon>
        <taxon>Rosales</taxon>
        <taxon>Rhamnaceae</taxon>
        <taxon>rhamnoid group</taxon>
        <taxon>Rhamneae</taxon>
        <taxon>Rhamnella</taxon>
    </lineage>
</organism>
<dbReference type="EMBL" id="VOIH02000009">
    <property type="protein sequence ID" value="KAF3438458.1"/>
    <property type="molecule type" value="Genomic_DNA"/>
</dbReference>
<comment type="caution">
    <text evidence="2">The sequence shown here is derived from an EMBL/GenBank/DDBJ whole genome shotgun (WGS) entry which is preliminary data.</text>
</comment>
<name>A0A8K0E0B9_9ROSA</name>
<protein>
    <submittedName>
        <fullName evidence="2">Uncharacterized protein</fullName>
    </submittedName>
</protein>
<dbReference type="Proteomes" id="UP000796880">
    <property type="component" value="Unassembled WGS sequence"/>
</dbReference>
<feature type="region of interest" description="Disordered" evidence="1">
    <location>
        <begin position="73"/>
        <end position="106"/>
    </location>
</feature>